<dbReference type="AlphaFoldDB" id="A0A0A7EDR7"/>
<dbReference type="Proteomes" id="UP000030341">
    <property type="component" value="Chromosome 1"/>
</dbReference>
<dbReference type="EMBL" id="CP009888">
    <property type="protein sequence ID" value="AIY64759.1"/>
    <property type="molecule type" value="Genomic_DNA"/>
</dbReference>
<proteinExistence type="predicted"/>
<name>A0A0A7EDR7_9GAMM</name>
<organism evidence="1 2">
    <name type="scientific">Pseudoalteromonas piratica</name>
    <dbReference type="NCBI Taxonomy" id="1348114"/>
    <lineage>
        <taxon>Bacteria</taxon>
        <taxon>Pseudomonadati</taxon>
        <taxon>Pseudomonadota</taxon>
        <taxon>Gammaproteobacteria</taxon>
        <taxon>Alteromonadales</taxon>
        <taxon>Pseudoalteromonadaceae</taxon>
        <taxon>Pseudoalteromonas</taxon>
    </lineage>
</organism>
<accession>A0A0A7EDR7</accession>
<dbReference type="Pfam" id="PF11163">
    <property type="entry name" value="DUF2947"/>
    <property type="match status" value="1"/>
</dbReference>
<dbReference type="STRING" id="1348114.OM33_06075"/>
<reference evidence="1 2" key="1">
    <citation type="submission" date="2014-11" db="EMBL/GenBank/DDBJ databases">
        <title>Complete Genome Sequence of Pseudoalteromonas sp. Strain OCN003 Isolated from Kaneohe Bay, Oahu, Hawaii.</title>
        <authorList>
            <person name="Beurmann S."/>
            <person name="Videau P."/>
            <person name="Ushijima B."/>
            <person name="Smith A.M."/>
            <person name="Aeby G.S."/>
            <person name="Callahan S.M."/>
            <person name="Belcaid M."/>
        </authorList>
    </citation>
    <scope>NUCLEOTIDE SEQUENCE [LARGE SCALE GENOMIC DNA]</scope>
    <source>
        <strain evidence="1 2">OCN003</strain>
    </source>
</reference>
<evidence type="ECO:0000313" key="1">
    <source>
        <dbReference type="EMBL" id="AIY64759.1"/>
    </source>
</evidence>
<sequence length="157" mass="18763">MNYISLDDFKYAWAFRHQQLPIEEDLLSKIKPMSESRATNLWCTYVSREKDHPDFFDNKDWPGNGKTWVNSVKWESAWDNDEALPEEIIHHLDWDENTTVYFCLSRKHVIETDWRTFKATWLNFLFMSDGSLLIGKKRHQVIQFLETGYAKLGKRVD</sequence>
<evidence type="ECO:0008006" key="3">
    <source>
        <dbReference type="Google" id="ProtNLM"/>
    </source>
</evidence>
<gene>
    <name evidence="1" type="ORF">OM33_06075</name>
</gene>
<dbReference type="RefSeq" id="WP_038640018.1">
    <property type="nucleotide sequence ID" value="NZ_CP009888.1"/>
</dbReference>
<dbReference type="eggNOG" id="ENOG5031F7Z">
    <property type="taxonomic scope" value="Bacteria"/>
</dbReference>
<dbReference type="KEGG" id="pseo:OM33_06075"/>
<keyword evidence="2" id="KW-1185">Reference proteome</keyword>
<dbReference type="HOGENOM" id="CLU_1658980_0_0_6"/>
<protein>
    <recommendedName>
        <fullName evidence="3">DUF2947 domain-containing protein</fullName>
    </recommendedName>
</protein>
<dbReference type="InterPro" id="IPR021334">
    <property type="entry name" value="DUF2947"/>
</dbReference>
<evidence type="ECO:0000313" key="2">
    <source>
        <dbReference type="Proteomes" id="UP000030341"/>
    </source>
</evidence>
<dbReference type="OrthoDB" id="6687905at2"/>